<accession>A0AAV7L0W1</accession>
<evidence type="ECO:0000313" key="2">
    <source>
        <dbReference type="EMBL" id="KAJ1081320.1"/>
    </source>
</evidence>
<name>A0AAV7L0W1_PLEWA</name>
<evidence type="ECO:0008006" key="4">
    <source>
        <dbReference type="Google" id="ProtNLM"/>
    </source>
</evidence>
<dbReference type="EMBL" id="JANPWB010000016">
    <property type="protein sequence ID" value="KAJ1081320.1"/>
    <property type="molecule type" value="Genomic_DNA"/>
</dbReference>
<dbReference type="SMART" id="SM00368">
    <property type="entry name" value="LRR_RI"/>
    <property type="match status" value="4"/>
</dbReference>
<dbReference type="PANTHER" id="PTHR46984:SF1">
    <property type="entry name" value="LEUCINE-RICH REPEAT-CONTAINING PROTEIN 71"/>
    <property type="match status" value="1"/>
</dbReference>
<feature type="compositionally biased region" description="Basic and acidic residues" evidence="1">
    <location>
        <begin position="347"/>
        <end position="358"/>
    </location>
</feature>
<feature type="compositionally biased region" description="Polar residues" evidence="1">
    <location>
        <begin position="360"/>
        <end position="372"/>
    </location>
</feature>
<dbReference type="InterPro" id="IPR032675">
    <property type="entry name" value="LRR_dom_sf"/>
</dbReference>
<dbReference type="InterPro" id="IPR001611">
    <property type="entry name" value="Leu-rich_rpt"/>
</dbReference>
<dbReference type="SUPFAM" id="SSF52047">
    <property type="entry name" value="RNI-like"/>
    <property type="match status" value="1"/>
</dbReference>
<feature type="region of interest" description="Disordered" evidence="1">
    <location>
        <begin position="1"/>
        <end position="39"/>
    </location>
</feature>
<feature type="compositionally biased region" description="Basic and acidic residues" evidence="1">
    <location>
        <begin position="15"/>
        <end position="25"/>
    </location>
</feature>
<keyword evidence="3" id="KW-1185">Reference proteome</keyword>
<gene>
    <name evidence="2" type="ORF">NDU88_001502</name>
</gene>
<dbReference type="AlphaFoldDB" id="A0AAV7L0W1"/>
<organism evidence="2 3">
    <name type="scientific">Pleurodeles waltl</name>
    <name type="common">Iberian ribbed newt</name>
    <dbReference type="NCBI Taxonomy" id="8319"/>
    <lineage>
        <taxon>Eukaryota</taxon>
        <taxon>Metazoa</taxon>
        <taxon>Chordata</taxon>
        <taxon>Craniata</taxon>
        <taxon>Vertebrata</taxon>
        <taxon>Euteleostomi</taxon>
        <taxon>Amphibia</taxon>
        <taxon>Batrachia</taxon>
        <taxon>Caudata</taxon>
        <taxon>Salamandroidea</taxon>
        <taxon>Salamandridae</taxon>
        <taxon>Pleurodelinae</taxon>
        <taxon>Pleurodeles</taxon>
    </lineage>
</organism>
<dbReference type="Gene3D" id="3.80.10.10">
    <property type="entry name" value="Ribonuclease Inhibitor"/>
    <property type="match status" value="1"/>
</dbReference>
<feature type="region of interest" description="Disordered" evidence="1">
    <location>
        <begin position="311"/>
        <end position="419"/>
    </location>
</feature>
<comment type="caution">
    <text evidence="2">The sequence shown here is derived from an EMBL/GenBank/DDBJ whole genome shotgun (WGS) entry which is preliminary data.</text>
</comment>
<dbReference type="InterPro" id="IPR053040">
    <property type="entry name" value="LRR-containing_protein_71"/>
</dbReference>
<dbReference type="Pfam" id="PF13516">
    <property type="entry name" value="LRR_6"/>
    <property type="match status" value="4"/>
</dbReference>
<evidence type="ECO:0000313" key="3">
    <source>
        <dbReference type="Proteomes" id="UP001066276"/>
    </source>
</evidence>
<evidence type="ECO:0000256" key="1">
    <source>
        <dbReference type="SAM" id="MobiDB-lite"/>
    </source>
</evidence>
<dbReference type="PANTHER" id="PTHR46984">
    <property type="entry name" value="LEUCINE-RICH REPEAT-CONTAINING PROTEIN 71"/>
    <property type="match status" value="1"/>
</dbReference>
<dbReference type="Proteomes" id="UP001066276">
    <property type="component" value="Chromosome 12"/>
</dbReference>
<protein>
    <recommendedName>
        <fullName evidence="4">Leucine-rich repeat-containing protein 71</fullName>
    </recommendedName>
</protein>
<reference evidence="2" key="1">
    <citation type="journal article" date="2022" name="bioRxiv">
        <title>Sequencing and chromosome-scale assembly of the giantPleurodeles waltlgenome.</title>
        <authorList>
            <person name="Brown T."/>
            <person name="Elewa A."/>
            <person name="Iarovenko S."/>
            <person name="Subramanian E."/>
            <person name="Araus A.J."/>
            <person name="Petzold A."/>
            <person name="Susuki M."/>
            <person name="Suzuki K.-i.T."/>
            <person name="Hayashi T."/>
            <person name="Toyoda A."/>
            <person name="Oliveira C."/>
            <person name="Osipova E."/>
            <person name="Leigh N.D."/>
            <person name="Simon A."/>
            <person name="Yun M.H."/>
        </authorList>
    </citation>
    <scope>NUCLEOTIDE SEQUENCE</scope>
    <source>
        <strain evidence="2">20211129_DDA</strain>
        <tissue evidence="2">Liver</tissue>
    </source>
</reference>
<sequence length="530" mass="59324">MEKESGIIRKAKMGKKSERSAKDKLSIVNNEEEAKSADDYQCTGNLEQDFTELCNLVGFMEIPRVIIRERTPLASNLEKGGRDESDSVSEKDPQEALSIVLEKFTYFKPSIQVDTENDDPKSAREVYIRGWKIDERMLGVLTKCLPALSNLQEIRLWNVALTDATFGMFIGILPRCTHLKTLVLDGNPLEQQPYHKLITEDVTASHLVLRNNKIDDEGAKLIGQALSNLKLGHKSLVSLNLSYNHIGNEGAGSIAEGLRRNRSLLWLDLSHNRIKDEGATKLAEVLGHFSLTHKEVVEQRQLLMAKEQVSTKTFDTKTDRPQSHQSSTGVEKGSQLLKQGRSASNKKYKETSKKDEKPGTMQSGAMTSQSGQSKKEDLKGAKKQLSNIDQKTVRGRGPKSARDKRPPAAETENLTFQATDTTLQDPLLEPAEHRDGQVFMPGNKVLISLNLTRNQITEQGLKAFLMAIETQTQETKQFPGTKIHIGLLRLAISKNNFPENNETFLKIQELMMPRDPLLKTIFQEDHAATS</sequence>
<proteinExistence type="predicted"/>